<protein>
    <submittedName>
        <fullName evidence="2">Uncharacterized protein</fullName>
    </submittedName>
</protein>
<name>A0A0A9E926_ARUDO</name>
<proteinExistence type="predicted"/>
<feature type="region of interest" description="Disordered" evidence="1">
    <location>
        <begin position="1"/>
        <end position="26"/>
    </location>
</feature>
<reference evidence="2" key="1">
    <citation type="submission" date="2014-09" db="EMBL/GenBank/DDBJ databases">
        <authorList>
            <person name="Magalhaes I.L.F."/>
            <person name="Oliveira U."/>
            <person name="Santos F.R."/>
            <person name="Vidigal T.H.D.A."/>
            <person name="Brescovit A.D."/>
            <person name="Santos A.J."/>
        </authorList>
    </citation>
    <scope>NUCLEOTIDE SEQUENCE</scope>
    <source>
        <tissue evidence="2">Shoot tissue taken approximately 20 cm above the soil surface</tissue>
    </source>
</reference>
<dbReference type="AlphaFoldDB" id="A0A0A9E926"/>
<evidence type="ECO:0000256" key="1">
    <source>
        <dbReference type="SAM" id="MobiDB-lite"/>
    </source>
</evidence>
<organism evidence="2">
    <name type="scientific">Arundo donax</name>
    <name type="common">Giant reed</name>
    <name type="synonym">Donax arundinaceus</name>
    <dbReference type="NCBI Taxonomy" id="35708"/>
    <lineage>
        <taxon>Eukaryota</taxon>
        <taxon>Viridiplantae</taxon>
        <taxon>Streptophyta</taxon>
        <taxon>Embryophyta</taxon>
        <taxon>Tracheophyta</taxon>
        <taxon>Spermatophyta</taxon>
        <taxon>Magnoliopsida</taxon>
        <taxon>Liliopsida</taxon>
        <taxon>Poales</taxon>
        <taxon>Poaceae</taxon>
        <taxon>PACMAD clade</taxon>
        <taxon>Arundinoideae</taxon>
        <taxon>Arundineae</taxon>
        <taxon>Arundo</taxon>
    </lineage>
</organism>
<sequence>MAPGNGGPRIDASTAASRAAPERDGDWARVGSALHLRRLRTTTPRHELLGAGHSGPDDHLHDRPRRETVVHLPALPTHDAFRPGRHPCWPNEESSLAGQPDFFPSQ</sequence>
<reference evidence="2" key="2">
    <citation type="journal article" date="2015" name="Data Brief">
        <title>Shoot transcriptome of the giant reed, Arundo donax.</title>
        <authorList>
            <person name="Barrero R.A."/>
            <person name="Guerrero F.D."/>
            <person name="Moolhuijzen P."/>
            <person name="Goolsby J.A."/>
            <person name="Tidwell J."/>
            <person name="Bellgard S.E."/>
            <person name="Bellgard M.I."/>
        </authorList>
    </citation>
    <scope>NUCLEOTIDE SEQUENCE</scope>
    <source>
        <tissue evidence="2">Shoot tissue taken approximately 20 cm above the soil surface</tissue>
    </source>
</reference>
<evidence type="ECO:0000313" key="2">
    <source>
        <dbReference type="EMBL" id="JAD96546.1"/>
    </source>
</evidence>
<feature type="region of interest" description="Disordered" evidence="1">
    <location>
        <begin position="44"/>
        <end position="63"/>
    </location>
</feature>
<feature type="region of interest" description="Disordered" evidence="1">
    <location>
        <begin position="77"/>
        <end position="106"/>
    </location>
</feature>
<dbReference type="EMBL" id="GBRH01201349">
    <property type="protein sequence ID" value="JAD96546.1"/>
    <property type="molecule type" value="Transcribed_RNA"/>
</dbReference>
<accession>A0A0A9E926</accession>